<dbReference type="PANTHER" id="PTHR11496">
    <property type="entry name" value="ALCOHOL DEHYDROGENASE"/>
    <property type="match status" value="1"/>
</dbReference>
<feature type="domain" description="Fe-containing alcohol dehydrogenase-like C-terminal" evidence="5">
    <location>
        <begin position="168"/>
        <end position="346"/>
    </location>
</feature>
<dbReference type="EMBL" id="RXMA01000014">
    <property type="protein sequence ID" value="RTR18620.1"/>
    <property type="molecule type" value="Genomic_DNA"/>
</dbReference>
<keyword evidence="7" id="KW-1185">Reference proteome</keyword>
<dbReference type="Pfam" id="PF00465">
    <property type="entry name" value="Fe-ADH"/>
    <property type="match status" value="1"/>
</dbReference>
<keyword evidence="3" id="KW-0520">NAD</keyword>
<evidence type="ECO:0000256" key="1">
    <source>
        <dbReference type="ARBA" id="ARBA00007358"/>
    </source>
</evidence>
<proteinExistence type="inferred from homology"/>
<comment type="caution">
    <text evidence="6">The sequence shown here is derived from an EMBL/GenBank/DDBJ whole genome shotgun (WGS) entry which is preliminary data.</text>
</comment>
<name>A0A3S0HZM6_9PROT</name>
<evidence type="ECO:0000313" key="7">
    <source>
        <dbReference type="Proteomes" id="UP000277007"/>
    </source>
</evidence>
<dbReference type="PANTHER" id="PTHR11496:SF102">
    <property type="entry name" value="ALCOHOL DEHYDROGENASE 4"/>
    <property type="match status" value="1"/>
</dbReference>
<dbReference type="GO" id="GO:0018506">
    <property type="term" value="F:maleylacetate reductase activity"/>
    <property type="evidence" value="ECO:0007669"/>
    <property type="project" value="InterPro"/>
</dbReference>
<comment type="similarity">
    <text evidence="1">Belongs to the iron-containing alcohol dehydrogenase family.</text>
</comment>
<dbReference type="AlphaFoldDB" id="A0A3S0HZM6"/>
<dbReference type="Pfam" id="PF25137">
    <property type="entry name" value="ADH_Fe_C"/>
    <property type="match status" value="1"/>
</dbReference>
<dbReference type="InterPro" id="IPR001670">
    <property type="entry name" value="ADH_Fe/GldA"/>
</dbReference>
<organism evidence="6 7">
    <name type="scientific">Azospirillum griseum</name>
    <dbReference type="NCBI Taxonomy" id="2496639"/>
    <lineage>
        <taxon>Bacteria</taxon>
        <taxon>Pseudomonadati</taxon>
        <taxon>Pseudomonadota</taxon>
        <taxon>Alphaproteobacteria</taxon>
        <taxon>Rhodospirillales</taxon>
        <taxon>Azospirillaceae</taxon>
        <taxon>Azospirillum</taxon>
    </lineage>
</organism>
<dbReference type="InterPro" id="IPR034786">
    <property type="entry name" value="MAR"/>
</dbReference>
<dbReference type="GO" id="GO:0046872">
    <property type="term" value="F:metal ion binding"/>
    <property type="evidence" value="ECO:0007669"/>
    <property type="project" value="InterPro"/>
</dbReference>
<evidence type="ECO:0000256" key="3">
    <source>
        <dbReference type="ARBA" id="ARBA00023027"/>
    </source>
</evidence>
<protein>
    <submittedName>
        <fullName evidence="6">Maleylacetate reductase</fullName>
    </submittedName>
</protein>
<accession>A0A3S0HZM6</accession>
<gene>
    <name evidence="6" type="ORF">EJ903_15395</name>
</gene>
<dbReference type="RefSeq" id="WP_126616984.1">
    <property type="nucleotide sequence ID" value="NZ_JBHUCY010000009.1"/>
</dbReference>
<dbReference type="InterPro" id="IPR056798">
    <property type="entry name" value="ADH_Fe_C"/>
</dbReference>
<evidence type="ECO:0000313" key="6">
    <source>
        <dbReference type="EMBL" id="RTR18620.1"/>
    </source>
</evidence>
<sequence>MKARHFTYVSHPARVIFGSGTVGQLPDEVDRLNAQRALILSTAAQQGDAEALADRLGPRVAGIFPGAVMHTPVEVSVLATERARELGADVLVALGGGSTTGLAKAIALRTDLPQIILPTTYAGSEMTPILGETSDGQKRTQSSPKVLPEVVIYDVDLTLGLPVGLSGTSGINAIAHAVEALYARDRNPVIEALAIEAIGALARALPRIVAAPRDPAARSEALYGAWLCGVCLGSVGMALHHKLCHTLGGSFDLPHAETHTVVLPHALAYNAPAIPDAMAALVRVLGPDPAAALFALGRKVGAPAGLAALGMPTDGVDRAVDLALSNPYWNPQPLERAGLRDLIARACDGGPPRSL</sequence>
<dbReference type="OrthoDB" id="3812122at2"/>
<dbReference type="Proteomes" id="UP000277007">
    <property type="component" value="Unassembled WGS sequence"/>
</dbReference>
<dbReference type="SUPFAM" id="SSF56796">
    <property type="entry name" value="Dehydroquinate synthase-like"/>
    <property type="match status" value="1"/>
</dbReference>
<dbReference type="Gene3D" id="1.20.1090.10">
    <property type="entry name" value="Dehydroquinate synthase-like - alpha domain"/>
    <property type="match status" value="1"/>
</dbReference>
<keyword evidence="2" id="KW-0560">Oxidoreductase</keyword>
<evidence type="ECO:0000259" key="4">
    <source>
        <dbReference type="Pfam" id="PF00465"/>
    </source>
</evidence>
<dbReference type="GO" id="GO:0004022">
    <property type="term" value="F:alcohol dehydrogenase (NAD+) activity"/>
    <property type="evidence" value="ECO:0007669"/>
    <property type="project" value="TreeGrafter"/>
</dbReference>
<feature type="domain" description="Alcohol dehydrogenase iron-type/glycerol dehydrogenase GldA" evidence="4">
    <location>
        <begin position="12"/>
        <end position="154"/>
    </location>
</feature>
<dbReference type="InterPro" id="IPR039697">
    <property type="entry name" value="Alcohol_dehydrogenase_Fe"/>
</dbReference>
<dbReference type="Gene3D" id="3.40.50.1970">
    <property type="match status" value="1"/>
</dbReference>
<dbReference type="CDD" id="cd08177">
    <property type="entry name" value="MAR"/>
    <property type="match status" value="1"/>
</dbReference>
<reference evidence="6 7" key="1">
    <citation type="submission" date="2018-12" db="EMBL/GenBank/DDBJ databases">
        <authorList>
            <person name="Yang Y."/>
        </authorList>
    </citation>
    <scope>NUCLEOTIDE SEQUENCE [LARGE SCALE GENOMIC DNA]</scope>
    <source>
        <strain evidence="6 7">L-25-5w-1</strain>
    </source>
</reference>
<evidence type="ECO:0000259" key="5">
    <source>
        <dbReference type="Pfam" id="PF25137"/>
    </source>
</evidence>
<evidence type="ECO:0000256" key="2">
    <source>
        <dbReference type="ARBA" id="ARBA00023002"/>
    </source>
</evidence>